<accession>A0ABT5MAQ0</accession>
<feature type="transmembrane region" description="Helical" evidence="2">
    <location>
        <begin position="12"/>
        <end position="35"/>
    </location>
</feature>
<evidence type="ECO:0000313" key="4">
    <source>
        <dbReference type="EMBL" id="MDD0813665.1"/>
    </source>
</evidence>
<dbReference type="RefSeq" id="WP_273925183.1">
    <property type="nucleotide sequence ID" value="NZ_JAQSIN010000010.1"/>
</dbReference>
<dbReference type="InterPro" id="IPR006665">
    <property type="entry name" value="OmpA-like"/>
</dbReference>
<evidence type="ECO:0000256" key="2">
    <source>
        <dbReference type="SAM" id="Phobius"/>
    </source>
</evidence>
<name>A0ABT5MAQ0_9BURK</name>
<dbReference type="PROSITE" id="PS51123">
    <property type="entry name" value="OMPA_2"/>
    <property type="match status" value="1"/>
</dbReference>
<comment type="caution">
    <text evidence="4">The sequence shown here is derived from an EMBL/GenBank/DDBJ whole genome shotgun (WGS) entry which is preliminary data.</text>
</comment>
<keyword evidence="5" id="KW-1185">Reference proteome</keyword>
<gene>
    <name evidence="4" type="ORF">PSQ39_03400</name>
</gene>
<dbReference type="Proteomes" id="UP001528672">
    <property type="component" value="Unassembled WGS sequence"/>
</dbReference>
<dbReference type="Pfam" id="PF00691">
    <property type="entry name" value="OmpA"/>
    <property type="match status" value="1"/>
</dbReference>
<feature type="domain" description="OmpA-like" evidence="3">
    <location>
        <begin position="62"/>
        <end position="170"/>
    </location>
</feature>
<organism evidence="4 5">
    <name type="scientific">Curvibacter microcysteis</name>
    <dbReference type="NCBI Taxonomy" id="3026419"/>
    <lineage>
        <taxon>Bacteria</taxon>
        <taxon>Pseudomonadati</taxon>
        <taxon>Pseudomonadota</taxon>
        <taxon>Betaproteobacteria</taxon>
        <taxon>Burkholderiales</taxon>
        <taxon>Comamonadaceae</taxon>
        <taxon>Curvibacter</taxon>
    </lineage>
</organism>
<evidence type="ECO:0000256" key="1">
    <source>
        <dbReference type="PROSITE-ProRule" id="PRU00473"/>
    </source>
</evidence>
<dbReference type="Gene3D" id="3.30.1330.60">
    <property type="entry name" value="OmpA-like domain"/>
    <property type="match status" value="1"/>
</dbReference>
<keyword evidence="1 2" id="KW-0472">Membrane</keyword>
<evidence type="ECO:0000259" key="3">
    <source>
        <dbReference type="PROSITE" id="PS51123"/>
    </source>
</evidence>
<dbReference type="EMBL" id="JAQSIO010000001">
    <property type="protein sequence ID" value="MDD0813665.1"/>
    <property type="molecule type" value="Genomic_DNA"/>
</dbReference>
<sequence>MSNSQDNDSQSRFALGFLTILLVLVVGTVVGSVVVQRLRPDTAAAPAEAIVEVAAPGAEEVAAIKVDNGVVTFFFASNSADVAEGAQQALAEVVQALAAGRRAAISGFHDDSGAAEQNAELAKQRALAVREVLKALGAKEEVIELRKPELSTGSGSPAEARRVEVILLPN</sequence>
<keyword evidence="2" id="KW-1133">Transmembrane helix</keyword>
<dbReference type="SUPFAM" id="SSF103088">
    <property type="entry name" value="OmpA-like"/>
    <property type="match status" value="1"/>
</dbReference>
<evidence type="ECO:0000313" key="5">
    <source>
        <dbReference type="Proteomes" id="UP001528672"/>
    </source>
</evidence>
<reference evidence="4 5" key="1">
    <citation type="submission" date="2023-02" db="EMBL/GenBank/DDBJ databases">
        <title>Bacterial whole genome sequence for Curvibacter sp. HBC28.</title>
        <authorList>
            <person name="Le V."/>
            <person name="Ko S.-R."/>
            <person name="Ahn C.-Y."/>
            <person name="Oh H.-M."/>
        </authorList>
    </citation>
    <scope>NUCLEOTIDE SEQUENCE [LARGE SCALE GENOMIC DNA]</scope>
    <source>
        <strain evidence="4 5">HBC28</strain>
    </source>
</reference>
<keyword evidence="2" id="KW-0812">Transmembrane</keyword>
<proteinExistence type="predicted"/>
<protein>
    <submittedName>
        <fullName evidence="4">OmpA family protein</fullName>
    </submittedName>
</protein>
<dbReference type="InterPro" id="IPR036737">
    <property type="entry name" value="OmpA-like_sf"/>
</dbReference>